<reference evidence="3" key="1">
    <citation type="submission" date="2015-11" db="EMBL/GenBank/DDBJ databases">
        <title>De novo transcriptome assembly of four potential Pierce s Disease insect vectors from Arizona vineyards.</title>
        <authorList>
            <person name="Tassone E.E."/>
        </authorList>
    </citation>
    <scope>NUCLEOTIDE SEQUENCE</scope>
</reference>
<accession>A0A1B6GEH3</accession>
<dbReference type="AlphaFoldDB" id="A0A1B6GEH3"/>
<gene>
    <name evidence="3" type="ORF">g.8515</name>
</gene>
<proteinExistence type="predicted"/>
<feature type="signal peptide" evidence="2">
    <location>
        <begin position="1"/>
        <end position="20"/>
    </location>
</feature>
<evidence type="ECO:0000313" key="3">
    <source>
        <dbReference type="EMBL" id="JAS60827.1"/>
    </source>
</evidence>
<feature type="compositionally biased region" description="Polar residues" evidence="1">
    <location>
        <begin position="136"/>
        <end position="159"/>
    </location>
</feature>
<name>A0A1B6GEH3_9HEMI</name>
<evidence type="ECO:0000256" key="1">
    <source>
        <dbReference type="SAM" id="MobiDB-lite"/>
    </source>
</evidence>
<feature type="chain" id="PRO_5008583485" evidence="2">
    <location>
        <begin position="21"/>
        <end position="212"/>
    </location>
</feature>
<sequence length="212" mass="23656">MKLCLLFVANLLLCVNNNNGNVLEYETTRHRLVKRQSIAEMTVEAACSLVCEPLEKYNPKIRVKATSDNKDNCFYECELIPIFDTSTTQQSHATVVTSHTPTEMSKQQSSTIEPLRTTISGKLTTGTRKQEETKQHQSSKLPATTKGPTTQNSQVSTKPMSTTMEYIGTSVMTTEKTATTAKITSTSLDATTKPLLYYYTNNIITTPNYDDY</sequence>
<dbReference type="EMBL" id="GECZ01008942">
    <property type="protein sequence ID" value="JAS60827.1"/>
    <property type="molecule type" value="Transcribed_RNA"/>
</dbReference>
<keyword evidence="2" id="KW-0732">Signal</keyword>
<feature type="region of interest" description="Disordered" evidence="1">
    <location>
        <begin position="98"/>
        <end position="159"/>
    </location>
</feature>
<organism evidence="3">
    <name type="scientific">Cuerna arida</name>
    <dbReference type="NCBI Taxonomy" id="1464854"/>
    <lineage>
        <taxon>Eukaryota</taxon>
        <taxon>Metazoa</taxon>
        <taxon>Ecdysozoa</taxon>
        <taxon>Arthropoda</taxon>
        <taxon>Hexapoda</taxon>
        <taxon>Insecta</taxon>
        <taxon>Pterygota</taxon>
        <taxon>Neoptera</taxon>
        <taxon>Paraneoptera</taxon>
        <taxon>Hemiptera</taxon>
        <taxon>Auchenorrhyncha</taxon>
        <taxon>Membracoidea</taxon>
        <taxon>Cicadellidae</taxon>
        <taxon>Cicadellinae</taxon>
        <taxon>Proconiini</taxon>
        <taxon>Cuerna</taxon>
    </lineage>
</organism>
<feature type="compositionally biased region" description="Polar residues" evidence="1">
    <location>
        <begin position="98"/>
        <end position="127"/>
    </location>
</feature>
<evidence type="ECO:0000256" key="2">
    <source>
        <dbReference type="SAM" id="SignalP"/>
    </source>
</evidence>
<protein>
    <submittedName>
        <fullName evidence="3">Uncharacterized protein</fullName>
    </submittedName>
</protein>